<dbReference type="Pfam" id="PF04978">
    <property type="entry name" value="MST"/>
    <property type="match status" value="1"/>
</dbReference>
<accession>A0A370HZK0</accession>
<dbReference type="InterPro" id="IPR034660">
    <property type="entry name" value="DinB/YfiT-like"/>
</dbReference>
<protein>
    <submittedName>
        <fullName evidence="1">Uncharacterized protein DUF664</fullName>
    </submittedName>
</protein>
<dbReference type="STRING" id="1210086.GCA_001613105_05411"/>
<organism evidence="1 2">
    <name type="scientific">Nocardia pseudobrasiliensis</name>
    <dbReference type="NCBI Taxonomy" id="45979"/>
    <lineage>
        <taxon>Bacteria</taxon>
        <taxon>Bacillati</taxon>
        <taxon>Actinomycetota</taxon>
        <taxon>Actinomycetes</taxon>
        <taxon>Mycobacteriales</taxon>
        <taxon>Nocardiaceae</taxon>
        <taxon>Nocardia</taxon>
    </lineage>
</organism>
<dbReference type="RefSeq" id="WP_068003317.1">
    <property type="nucleotide sequence ID" value="NZ_QQBC01000009.1"/>
</dbReference>
<reference evidence="1 2" key="1">
    <citation type="submission" date="2018-07" db="EMBL/GenBank/DDBJ databases">
        <title>Genomic Encyclopedia of Type Strains, Phase IV (KMG-IV): sequencing the most valuable type-strain genomes for metagenomic binning, comparative biology and taxonomic classification.</title>
        <authorList>
            <person name="Goeker M."/>
        </authorList>
    </citation>
    <scope>NUCLEOTIDE SEQUENCE [LARGE SCALE GENOMIC DNA]</scope>
    <source>
        <strain evidence="1 2">DSM 44290</strain>
    </source>
</reference>
<proteinExistence type="predicted"/>
<dbReference type="InterPro" id="IPR007061">
    <property type="entry name" value="MST-like"/>
</dbReference>
<dbReference type="SUPFAM" id="SSF109854">
    <property type="entry name" value="DinB/YfiT-like putative metalloenzymes"/>
    <property type="match status" value="1"/>
</dbReference>
<dbReference type="Proteomes" id="UP000254869">
    <property type="component" value="Unassembled WGS sequence"/>
</dbReference>
<comment type="caution">
    <text evidence="1">The sequence shown here is derived from an EMBL/GenBank/DDBJ whole genome shotgun (WGS) entry which is preliminary data.</text>
</comment>
<dbReference type="AlphaFoldDB" id="A0A370HZK0"/>
<sequence>MTWIVPVIDRPEPLGTGAERAMLQSWLDHHRMTLLRKCEGLSDEQLKMRSAEPSELTLLGLIRHLTDVERAWFRKRALGEEIPYHYGTEADPDADFREAGDADAEYAVATFRAELEACDKAVAELPLEHTFVHPRTAEVLSLRWIYLHMIEEYARHNGHADLLRERIDGVTGE</sequence>
<evidence type="ECO:0000313" key="1">
    <source>
        <dbReference type="EMBL" id="RDI63925.1"/>
    </source>
</evidence>
<name>A0A370HZK0_9NOCA</name>
<dbReference type="EMBL" id="QQBC01000009">
    <property type="protein sequence ID" value="RDI63925.1"/>
    <property type="molecule type" value="Genomic_DNA"/>
</dbReference>
<dbReference type="Gene3D" id="1.20.120.450">
    <property type="entry name" value="dinb family like domain"/>
    <property type="match status" value="1"/>
</dbReference>
<gene>
    <name evidence="1" type="ORF">DFR76_109265</name>
</gene>
<keyword evidence="2" id="KW-1185">Reference proteome</keyword>
<evidence type="ECO:0000313" key="2">
    <source>
        <dbReference type="Proteomes" id="UP000254869"/>
    </source>
</evidence>